<dbReference type="Gene3D" id="2.40.50.140">
    <property type="entry name" value="Nucleic acid-binding proteins"/>
    <property type="match status" value="1"/>
</dbReference>
<dbReference type="GO" id="GO:0000712">
    <property type="term" value="P:resolution of meiotic recombination intermediates"/>
    <property type="evidence" value="ECO:0007669"/>
    <property type="project" value="TreeGrafter"/>
</dbReference>
<dbReference type="InterPro" id="IPR056880">
    <property type="entry name" value="OB_MEIOB_N"/>
</dbReference>
<dbReference type="InterPro" id="IPR015943">
    <property type="entry name" value="WD40/YVTN_repeat-like_dom_sf"/>
</dbReference>
<dbReference type="PANTHER" id="PTHR21166">
    <property type="entry name" value="CELL DIVISION CONTROL PROTEIN 24 OB DOMAIN-CONTAINING PROTEIN-RELATED"/>
    <property type="match status" value="1"/>
</dbReference>
<proteinExistence type="inferred from homology"/>
<feature type="repeat" description="WD" evidence="4">
    <location>
        <begin position="811"/>
        <end position="841"/>
    </location>
</feature>
<dbReference type="Pfam" id="PF24903">
    <property type="entry name" value="OB_MEIOB_N"/>
    <property type="match status" value="1"/>
</dbReference>
<dbReference type="InterPro" id="IPR012340">
    <property type="entry name" value="NA-bd_OB-fold"/>
</dbReference>
<dbReference type="OrthoDB" id="400at2759"/>
<dbReference type="Pfam" id="PF00400">
    <property type="entry name" value="WD40"/>
    <property type="match status" value="3"/>
</dbReference>
<comment type="similarity">
    <text evidence="3">Belongs to the MEIOB family.</text>
</comment>
<dbReference type="InterPro" id="IPR043136">
    <property type="entry name" value="B30.2/SPRY_sf"/>
</dbReference>
<keyword evidence="7" id="KW-1185">Reference proteome</keyword>
<protein>
    <submittedName>
        <fullName evidence="6">Target of rapamycin complex subunit lst8</fullName>
    </submittedName>
</protein>
<dbReference type="InterPro" id="IPR001680">
    <property type="entry name" value="WD40_rpt"/>
</dbReference>
<evidence type="ECO:0000313" key="7">
    <source>
        <dbReference type="Proteomes" id="UP000319801"/>
    </source>
</evidence>
<dbReference type="SUPFAM" id="SSF50978">
    <property type="entry name" value="WD40 repeat-like"/>
    <property type="match status" value="1"/>
</dbReference>
<dbReference type="SMART" id="SM00320">
    <property type="entry name" value="WD40"/>
    <property type="match status" value="4"/>
</dbReference>
<feature type="domain" description="NHR" evidence="5">
    <location>
        <begin position="1"/>
        <end position="229"/>
    </location>
</feature>
<dbReference type="PROSITE" id="PS51065">
    <property type="entry name" value="NHR"/>
    <property type="match status" value="1"/>
</dbReference>
<evidence type="ECO:0000256" key="4">
    <source>
        <dbReference type="PROSITE-ProRule" id="PRU00221"/>
    </source>
</evidence>
<comment type="caution">
    <text evidence="6">The sequence shown here is derived from an EMBL/GenBank/DDBJ whole genome shotgun (WGS) entry which is preliminary data.</text>
</comment>
<sequence>MEFHPVHGTNVQLECCGTKATRVESFANGICFSKHPLNPGEIFLVEIEDKEIGWCGHLRIGLTSHDPQKLETVPEYSLPDLVDQGGSWVFAITRNHNKIIEDEIPEDQETGGRHADKNKGSNVKTFFTESHLYIDNVCIPKDKLVGRSRPGRFSHILDDLYKMNALPPTARRSRIGVLFVPKRQGFADMHIVINGEDMGASAKEIPTSSPLYAVVDVFAATKSVRIVQVEYGHVGLERFTFSFTIKDSPEHFINVSSWGTEEYIQGLCGHIKIGECVVIENPLVVTKDPERDDKFCPSTPSFYRLLVTQAHSAIRMCKDLGTESRLLSLFHIPVKESGDFYSLGDITANGRSLDGNFINILAAVRYIGEPKYFNTSDGRKGQKLEIKLFDETLASFPFIWYIDIFPNLNFHRYSICFFYNIAIYSWDRETIQFVQTLTPRETVLFIVDARISFDTFRNSMVSTATSKTIITVNPDLLEANQLFSYAKELSESEQLDEPEIEVNANIPLDSISDVLTVNQVKARVQKNSDAFYGVIYGFITSLGLDSCITKVIRSRCDRCKFRVNEGIEVCTNTSCPRKGQAGEVSAAFDLLVEITDHTGTLQGCNLSGTVAESTLGCTLSNGVSGKTALSMNVNQGTVGSDPVILATAGSRNLQCQRIFQVNAPINCVCLHPNQAELFVGDQSGVIHVWDLKTDHNEQLIPEPEVSVNAVHIDPDASYMAAVNSSGSCYVWNLAGGIGDEVTQLIPKTKIPAHKRYSLRCKFSPDSTLLATCSADQTCKIWRTSNFSLMTELSIKSNNPGETSRGWMWDCAFSGDSQYIVTASSDNLARLWCVETGEIKREYSGHQKAVVCLAFNDSVLG</sequence>
<evidence type="ECO:0000256" key="2">
    <source>
        <dbReference type="ARBA" id="ARBA00023254"/>
    </source>
</evidence>
<evidence type="ECO:0000256" key="1">
    <source>
        <dbReference type="ARBA" id="ARBA00023125"/>
    </source>
</evidence>
<reference evidence="6 7" key="1">
    <citation type="journal article" date="2019" name="Genome Biol. Evol.">
        <title>Whole-Genome Sequencing of the Giant Devil Catfish, Bagarius yarrelli.</title>
        <authorList>
            <person name="Jiang W."/>
            <person name="Lv Y."/>
            <person name="Cheng L."/>
            <person name="Yang K."/>
            <person name="Chao B."/>
            <person name="Wang X."/>
            <person name="Li Y."/>
            <person name="Pan X."/>
            <person name="You X."/>
            <person name="Zhang Y."/>
            <person name="Yang J."/>
            <person name="Li J."/>
            <person name="Zhang X."/>
            <person name="Liu S."/>
            <person name="Sun C."/>
            <person name="Yang J."/>
            <person name="Shi Q."/>
        </authorList>
    </citation>
    <scope>NUCLEOTIDE SEQUENCE [LARGE SCALE GENOMIC DNA]</scope>
    <source>
        <strain evidence="6">JWS20170419001</strain>
        <tissue evidence="6">Muscle</tissue>
    </source>
</reference>
<dbReference type="SMART" id="SM00588">
    <property type="entry name" value="NEUZ"/>
    <property type="match status" value="1"/>
</dbReference>
<dbReference type="Proteomes" id="UP000319801">
    <property type="component" value="Unassembled WGS sequence"/>
</dbReference>
<evidence type="ECO:0000313" key="6">
    <source>
        <dbReference type="EMBL" id="TSK14654.1"/>
    </source>
</evidence>
<gene>
    <name evidence="6" type="ORF">Baya_0637</name>
</gene>
<dbReference type="Gene3D" id="2.60.120.920">
    <property type="match status" value="1"/>
</dbReference>
<organism evidence="6 7">
    <name type="scientific">Bagarius yarrelli</name>
    <name type="common">Goonch</name>
    <name type="synonym">Bagrus yarrelli</name>
    <dbReference type="NCBI Taxonomy" id="175774"/>
    <lineage>
        <taxon>Eukaryota</taxon>
        <taxon>Metazoa</taxon>
        <taxon>Chordata</taxon>
        <taxon>Craniata</taxon>
        <taxon>Vertebrata</taxon>
        <taxon>Euteleostomi</taxon>
        <taxon>Actinopterygii</taxon>
        <taxon>Neopterygii</taxon>
        <taxon>Teleostei</taxon>
        <taxon>Ostariophysi</taxon>
        <taxon>Siluriformes</taxon>
        <taxon>Sisoridae</taxon>
        <taxon>Sisorinae</taxon>
        <taxon>Bagarius</taxon>
    </lineage>
</organism>
<dbReference type="InterPro" id="IPR036322">
    <property type="entry name" value="WD40_repeat_dom_sf"/>
</dbReference>
<dbReference type="InterPro" id="IPR006573">
    <property type="entry name" value="NHR_dom"/>
</dbReference>
<evidence type="ECO:0000259" key="5">
    <source>
        <dbReference type="PROSITE" id="PS51065"/>
    </source>
</evidence>
<dbReference type="GO" id="GO:0008310">
    <property type="term" value="F:single-stranded DNA 3'-5' DNA exonuclease activity"/>
    <property type="evidence" value="ECO:0007669"/>
    <property type="project" value="TreeGrafter"/>
</dbReference>
<dbReference type="PROSITE" id="PS50082">
    <property type="entry name" value="WD_REPEATS_2"/>
    <property type="match status" value="2"/>
</dbReference>
<dbReference type="AlphaFoldDB" id="A0A556TIT7"/>
<dbReference type="CDD" id="cd12887">
    <property type="entry name" value="SPRY_NHR_like"/>
    <property type="match status" value="1"/>
</dbReference>
<name>A0A556TIT7_BAGYA</name>
<dbReference type="PANTHER" id="PTHR21166:SF2">
    <property type="entry name" value="CELL DIVISION CONTROL PROTEIN 24 OB DOMAIN-CONTAINING PROTEIN-RELATED"/>
    <property type="match status" value="1"/>
</dbReference>
<dbReference type="EMBL" id="VCAZ01000002">
    <property type="protein sequence ID" value="TSK14654.1"/>
    <property type="molecule type" value="Genomic_DNA"/>
</dbReference>
<dbReference type="GO" id="GO:0003697">
    <property type="term" value="F:single-stranded DNA binding"/>
    <property type="evidence" value="ECO:0007669"/>
    <property type="project" value="TreeGrafter"/>
</dbReference>
<keyword evidence="2" id="KW-0469">Meiosis</keyword>
<evidence type="ECO:0000256" key="3">
    <source>
        <dbReference type="ARBA" id="ARBA00038329"/>
    </source>
</evidence>
<feature type="repeat" description="WD" evidence="4">
    <location>
        <begin position="750"/>
        <end position="791"/>
    </location>
</feature>
<keyword evidence="4" id="KW-0853">WD repeat</keyword>
<accession>A0A556TIT7</accession>
<dbReference type="InterPro" id="IPR052469">
    <property type="entry name" value="MEIOB"/>
</dbReference>
<dbReference type="Gene3D" id="2.130.10.10">
    <property type="entry name" value="YVTN repeat-like/Quinoprotein amine dehydrogenase"/>
    <property type="match status" value="1"/>
</dbReference>
<dbReference type="SUPFAM" id="SSF50249">
    <property type="entry name" value="Nucleic acid-binding proteins"/>
    <property type="match status" value="1"/>
</dbReference>
<keyword evidence="1" id="KW-0238">DNA-binding</keyword>